<keyword evidence="6 7" id="KW-0472">Membrane</keyword>
<evidence type="ECO:0000256" key="5">
    <source>
        <dbReference type="ARBA" id="ARBA00022989"/>
    </source>
</evidence>
<evidence type="ECO:0000256" key="2">
    <source>
        <dbReference type="ARBA" id="ARBA00005982"/>
    </source>
</evidence>
<evidence type="ECO:0000256" key="4">
    <source>
        <dbReference type="ARBA" id="ARBA00022856"/>
    </source>
</evidence>
<feature type="transmembrane region" description="Helical" evidence="7">
    <location>
        <begin position="209"/>
        <end position="234"/>
    </location>
</feature>
<protein>
    <recommendedName>
        <fullName evidence="10">Peptide transporter family 1</fullName>
    </recommendedName>
</protein>
<gene>
    <name evidence="8" type="ORF">KR093_006091</name>
</gene>
<name>A0AAD4PRZ4_9MUSC</name>
<feature type="transmembrane region" description="Helical" evidence="7">
    <location>
        <begin position="246"/>
        <end position="269"/>
    </location>
</feature>
<dbReference type="PANTHER" id="PTHR11654">
    <property type="entry name" value="OLIGOPEPTIDE TRANSPORTER-RELATED"/>
    <property type="match status" value="1"/>
</dbReference>
<keyword evidence="9" id="KW-1185">Reference proteome</keyword>
<proteinExistence type="inferred from homology"/>
<keyword evidence="4" id="KW-0571">Peptide transport</keyword>
<evidence type="ECO:0000256" key="1">
    <source>
        <dbReference type="ARBA" id="ARBA00004141"/>
    </source>
</evidence>
<dbReference type="GO" id="GO:0022857">
    <property type="term" value="F:transmembrane transporter activity"/>
    <property type="evidence" value="ECO:0007669"/>
    <property type="project" value="InterPro"/>
</dbReference>
<evidence type="ECO:0000256" key="7">
    <source>
        <dbReference type="SAM" id="Phobius"/>
    </source>
</evidence>
<comment type="caution">
    <text evidence="8">The sequence shown here is derived from an EMBL/GenBank/DDBJ whole genome shotgun (WGS) entry which is preliminary data.</text>
</comment>
<organism evidence="8 9">
    <name type="scientific">Drosophila rubida</name>
    <dbReference type="NCBI Taxonomy" id="30044"/>
    <lineage>
        <taxon>Eukaryota</taxon>
        <taxon>Metazoa</taxon>
        <taxon>Ecdysozoa</taxon>
        <taxon>Arthropoda</taxon>
        <taxon>Hexapoda</taxon>
        <taxon>Insecta</taxon>
        <taxon>Pterygota</taxon>
        <taxon>Neoptera</taxon>
        <taxon>Endopterygota</taxon>
        <taxon>Diptera</taxon>
        <taxon>Brachycera</taxon>
        <taxon>Muscomorpha</taxon>
        <taxon>Ephydroidea</taxon>
        <taxon>Drosophilidae</taxon>
        <taxon>Drosophila</taxon>
    </lineage>
</organism>
<evidence type="ECO:0000256" key="3">
    <source>
        <dbReference type="ARBA" id="ARBA00022692"/>
    </source>
</evidence>
<dbReference type="FunFam" id="1.20.1250.20:FF:000379">
    <property type="entry name" value="Uncharacterized protein, isoform A"/>
    <property type="match status" value="1"/>
</dbReference>
<evidence type="ECO:0000313" key="8">
    <source>
        <dbReference type="EMBL" id="KAH8387297.1"/>
    </source>
</evidence>
<evidence type="ECO:0000313" key="9">
    <source>
        <dbReference type="Proteomes" id="UP001200034"/>
    </source>
</evidence>
<dbReference type="Gene3D" id="1.20.1250.20">
    <property type="entry name" value="MFS general substrate transporter like domains"/>
    <property type="match status" value="1"/>
</dbReference>
<sequence>SGQRTYPIVPGTGSTQVRIFSGIPDCNYRVSTNIGVGHNFTLQGIDFYASGNIATSLGGTFSLDYSFESLTKGCPKLEAGKHLLLEATAHTLFLRPQQSVAKHWYEDELQKSNKSLALVRTLANLPPTTRILWREVKSGNTVLDLLARHHDLNELNTVEYEVLHGNALIHQQRLRPGGVYALVISQASADGFVSHMFEVTAPNSMSMLWLIPQYVVMTLGEVMFSVTGLVFSYSQAPPSMKSLIQAFWLLTVAFGNIIVVIVAGLKFFQSQANEFFLFAGLMFVDMLIFMWFACYYKTYDENTAPKLHSESKPGQRKLIKPQH</sequence>
<keyword evidence="3 7" id="KW-0812">Transmembrane</keyword>
<comment type="similarity">
    <text evidence="2">Belongs to the major facilitator superfamily. Proton-dependent oligopeptide transporter (POT/PTR) (TC 2.A.17) family.</text>
</comment>
<feature type="transmembrane region" description="Helical" evidence="7">
    <location>
        <begin position="275"/>
        <end position="296"/>
    </location>
</feature>
<dbReference type="SUPFAM" id="SSF103473">
    <property type="entry name" value="MFS general substrate transporter"/>
    <property type="match status" value="1"/>
</dbReference>
<dbReference type="GO" id="GO:0015833">
    <property type="term" value="P:peptide transport"/>
    <property type="evidence" value="ECO:0007669"/>
    <property type="project" value="UniProtKB-KW"/>
</dbReference>
<reference evidence="8" key="1">
    <citation type="journal article" date="2021" name="Mol. Ecol. Resour.">
        <title>Phylogenomic analyses of the genus Drosophila reveals genomic signals of climate adaptation.</title>
        <authorList>
            <person name="Li F."/>
            <person name="Rane R.V."/>
            <person name="Luria V."/>
            <person name="Xiong Z."/>
            <person name="Chen J."/>
            <person name="Li Z."/>
            <person name="Catullo R.A."/>
            <person name="Griffin P.C."/>
            <person name="Schiffer M."/>
            <person name="Pearce S."/>
            <person name="Lee S.F."/>
            <person name="McElroy K."/>
            <person name="Stocker A."/>
            <person name="Shirriffs J."/>
            <person name="Cockerell F."/>
            <person name="Coppin C."/>
            <person name="Sgro C.M."/>
            <person name="Karger A."/>
            <person name="Cain J.W."/>
            <person name="Weber J.A."/>
            <person name="Santpere G."/>
            <person name="Kirschner M.W."/>
            <person name="Hoffmann A.A."/>
            <person name="Oakeshott J.G."/>
            <person name="Zhang G."/>
        </authorList>
    </citation>
    <scope>NUCLEOTIDE SEQUENCE</scope>
    <source>
        <strain evidence="8">BGI-SZ-2011g</strain>
    </source>
</reference>
<keyword evidence="4" id="KW-0653">Protein transport</keyword>
<dbReference type="EMBL" id="JAJJHW010000095">
    <property type="protein sequence ID" value="KAH8387297.1"/>
    <property type="molecule type" value="Genomic_DNA"/>
</dbReference>
<dbReference type="AlphaFoldDB" id="A0AAD4PRZ4"/>
<keyword evidence="5 7" id="KW-1133">Transmembrane helix</keyword>
<dbReference type="GO" id="GO:0016020">
    <property type="term" value="C:membrane"/>
    <property type="evidence" value="ECO:0007669"/>
    <property type="project" value="UniProtKB-SubCell"/>
</dbReference>
<evidence type="ECO:0008006" key="10">
    <source>
        <dbReference type="Google" id="ProtNLM"/>
    </source>
</evidence>
<evidence type="ECO:0000256" key="6">
    <source>
        <dbReference type="ARBA" id="ARBA00023136"/>
    </source>
</evidence>
<comment type="subcellular location">
    <subcellularLocation>
        <location evidence="1">Membrane</location>
        <topology evidence="1">Multi-pass membrane protein</topology>
    </subcellularLocation>
</comment>
<keyword evidence="4" id="KW-0813">Transport</keyword>
<accession>A0AAD4PRZ4</accession>
<dbReference type="Proteomes" id="UP001200034">
    <property type="component" value="Unassembled WGS sequence"/>
</dbReference>
<dbReference type="Pfam" id="PF00854">
    <property type="entry name" value="PTR2"/>
    <property type="match status" value="1"/>
</dbReference>
<dbReference type="InterPro" id="IPR000109">
    <property type="entry name" value="POT_fam"/>
</dbReference>
<feature type="non-terminal residue" evidence="8">
    <location>
        <position position="1"/>
    </location>
</feature>
<feature type="non-terminal residue" evidence="8">
    <location>
        <position position="323"/>
    </location>
</feature>
<dbReference type="InterPro" id="IPR036259">
    <property type="entry name" value="MFS_trans_sf"/>
</dbReference>